<dbReference type="EMBL" id="OZ034834">
    <property type="protein sequence ID" value="CAL1676277.1"/>
    <property type="molecule type" value="Genomic_DNA"/>
</dbReference>
<evidence type="ECO:0000259" key="5">
    <source>
        <dbReference type="Pfam" id="PF15619"/>
    </source>
</evidence>
<dbReference type="GO" id="GO:0042073">
    <property type="term" value="P:intraciliary transport"/>
    <property type="evidence" value="ECO:0007669"/>
    <property type="project" value="TreeGrafter"/>
</dbReference>
<evidence type="ECO:0000256" key="2">
    <source>
        <dbReference type="ARBA" id="ARBA00023054"/>
    </source>
</evidence>
<keyword evidence="7" id="KW-1185">Reference proteome</keyword>
<dbReference type="PANTHER" id="PTHR16650:SF6">
    <property type="entry name" value="GH21622P"/>
    <property type="match status" value="1"/>
</dbReference>
<protein>
    <recommendedName>
        <fullName evidence="5">Lebercilin domain-containing protein</fullName>
    </recommendedName>
</protein>
<feature type="domain" description="Lebercilin" evidence="5">
    <location>
        <begin position="81"/>
        <end position="271"/>
    </location>
</feature>
<dbReference type="Pfam" id="PF15619">
    <property type="entry name" value="Lebercilin"/>
    <property type="match status" value="1"/>
</dbReference>
<feature type="region of interest" description="Disordered" evidence="4">
    <location>
        <begin position="684"/>
        <end position="716"/>
    </location>
</feature>
<dbReference type="AlphaFoldDB" id="A0AAV2N8Z0"/>
<feature type="coiled-coil region" evidence="3">
    <location>
        <begin position="91"/>
        <end position="270"/>
    </location>
</feature>
<keyword evidence="2 3" id="KW-0175">Coiled coil</keyword>
<dbReference type="PANTHER" id="PTHR16650">
    <property type="entry name" value="C21ORF13-RELATED"/>
    <property type="match status" value="1"/>
</dbReference>
<evidence type="ECO:0000313" key="7">
    <source>
        <dbReference type="Proteomes" id="UP001497644"/>
    </source>
</evidence>
<gene>
    <name evidence="6" type="ORF">LPLAT_LOCUS2501</name>
</gene>
<sequence length="876" mass="102155">MQTEASILPVVQLKRTVNRNPKLDSKNSTLESKKLSPCKKTLFPSNKKCSNPLLGAPYRSSIKQQSLLDEPKSGDKSVLGQRVMSAKMLRFKQLQNQLADAHYHLNELANENRLLKALQKRQDSALRRYEGTNAELPRLINSHHEELRILQAKYKKLKELHKDTCNLLKEKENELYSVNSQNKHLLQLSKDRNLEEREKLQLQLSDMNHKMQQQQETIQLLHRKLALETKSLKHQLHVEISKHKETQKNLQEAIEKLKSLECLLDNREKRLYYNGQLPIYIKEKNLGSHSLTNLSTSNPVKISSRSKRSETDISKNNLPLLDALESNDDEKVTRATNNMNHSVDRLKSETMTSLQQIRKFRLQRPHMRKNAHSMDDLRFRSKDPEMRAHNEQITIDYKEMLERNDLDNDENESGKLRKLFSKIKNQNLQKELSIEFDRSSDDGESGDTTEYHTKSYVTDTAQKSRELYARLISSTDDISDTLDEMMKKPDIHYSDEEEEEELNSCLAKDLLFQKHKSKLRIQHRNKDVYDSGSELDSDEKIDTNGDSSIEYKTNNLQTDLSKYTKFSKSFNDIVHPNHDALEIREQSDIGRLKDAQLQRISDHILDNLHMENIEVPQQSSKKIWLERQQFLEDNGIDNSSIDIKKEDYIKEKDEIYSEDKPVYTDTSCDKDYYDTNNEYKEIKNLPSPKRREAKKSSQQIYEEESTANSDESTRSAHNLEEEYLRPRVEETPSVIHQSNEETLNKNNFNVETKNKLNASLEAGNVNTLSTNMSHQTEQTNSTKTERIDNKQINVKKKAINYDKEKLLATMKAIDDNENIEYLNQGFKNHSTNRMQITENLYRGLPTHSKPKRDIIKDIFEDNHIENKVRGACSKSH</sequence>
<accession>A0AAV2N8Z0</accession>
<organism evidence="6 7">
    <name type="scientific">Lasius platythorax</name>
    <dbReference type="NCBI Taxonomy" id="488582"/>
    <lineage>
        <taxon>Eukaryota</taxon>
        <taxon>Metazoa</taxon>
        <taxon>Ecdysozoa</taxon>
        <taxon>Arthropoda</taxon>
        <taxon>Hexapoda</taxon>
        <taxon>Insecta</taxon>
        <taxon>Pterygota</taxon>
        <taxon>Neoptera</taxon>
        <taxon>Endopterygota</taxon>
        <taxon>Hymenoptera</taxon>
        <taxon>Apocrita</taxon>
        <taxon>Aculeata</taxon>
        <taxon>Formicoidea</taxon>
        <taxon>Formicidae</taxon>
        <taxon>Formicinae</taxon>
        <taxon>Lasius</taxon>
        <taxon>Lasius</taxon>
    </lineage>
</organism>
<dbReference type="InterPro" id="IPR028933">
    <property type="entry name" value="Lebercilin_dom"/>
</dbReference>
<feature type="compositionally biased region" description="Polar residues" evidence="4">
    <location>
        <begin position="290"/>
        <end position="303"/>
    </location>
</feature>
<evidence type="ECO:0000256" key="4">
    <source>
        <dbReference type="SAM" id="MobiDB-lite"/>
    </source>
</evidence>
<name>A0AAV2N8Z0_9HYME</name>
<evidence type="ECO:0000256" key="1">
    <source>
        <dbReference type="ARBA" id="ARBA00010229"/>
    </source>
</evidence>
<dbReference type="GO" id="GO:0005930">
    <property type="term" value="C:axoneme"/>
    <property type="evidence" value="ECO:0007669"/>
    <property type="project" value="TreeGrafter"/>
</dbReference>
<dbReference type="Proteomes" id="UP001497644">
    <property type="component" value="Chromosome 11"/>
</dbReference>
<evidence type="ECO:0000256" key="3">
    <source>
        <dbReference type="SAM" id="Coils"/>
    </source>
</evidence>
<feature type="region of interest" description="Disordered" evidence="4">
    <location>
        <begin position="290"/>
        <end position="314"/>
    </location>
</feature>
<evidence type="ECO:0000313" key="6">
    <source>
        <dbReference type="EMBL" id="CAL1676277.1"/>
    </source>
</evidence>
<feature type="compositionally biased region" description="Polar residues" evidence="4">
    <location>
        <begin position="696"/>
        <end position="710"/>
    </location>
</feature>
<dbReference type="InterPro" id="IPR026188">
    <property type="entry name" value="Lebercilin-like"/>
</dbReference>
<reference evidence="6" key="1">
    <citation type="submission" date="2024-04" db="EMBL/GenBank/DDBJ databases">
        <authorList>
            <consortium name="Molecular Ecology Group"/>
        </authorList>
    </citation>
    <scope>NUCLEOTIDE SEQUENCE</scope>
</reference>
<proteinExistence type="inferred from homology"/>
<comment type="similarity">
    <text evidence="1">Belongs to the LCA5 family.</text>
</comment>